<evidence type="ECO:0000313" key="7">
    <source>
        <dbReference type="EMBL" id="KAF3330853.1"/>
    </source>
</evidence>
<protein>
    <submittedName>
        <fullName evidence="7">Pentatricopeptide repeat-containing protein</fullName>
    </submittedName>
</protein>
<comment type="similarity">
    <text evidence="1">Belongs to the PPR family. P subfamily.</text>
</comment>
<evidence type="ECO:0000256" key="4">
    <source>
        <dbReference type="PROSITE-ProRule" id="PRU00708"/>
    </source>
</evidence>
<dbReference type="PROSITE" id="PS51375">
    <property type="entry name" value="PPR"/>
    <property type="match status" value="2"/>
</dbReference>
<dbReference type="PANTHER" id="PTHR45717">
    <property type="entry name" value="OS12G0527900 PROTEIN"/>
    <property type="match status" value="1"/>
</dbReference>
<proteinExistence type="inferred from homology"/>
<feature type="region of interest" description="Disordered" evidence="5">
    <location>
        <begin position="71"/>
        <end position="102"/>
    </location>
</feature>
<evidence type="ECO:0000313" key="8">
    <source>
        <dbReference type="Proteomes" id="UP000623129"/>
    </source>
</evidence>
<keyword evidence="2" id="KW-0677">Repeat</keyword>
<dbReference type="Proteomes" id="UP000623129">
    <property type="component" value="Unassembled WGS sequence"/>
</dbReference>
<feature type="repeat" description="PPR" evidence="4">
    <location>
        <begin position="444"/>
        <end position="478"/>
    </location>
</feature>
<keyword evidence="8" id="KW-1185">Reference proteome</keyword>
<dbReference type="OrthoDB" id="739241at2759"/>
<evidence type="ECO:0000259" key="6">
    <source>
        <dbReference type="Pfam" id="PF17177"/>
    </source>
</evidence>
<dbReference type="NCBIfam" id="TIGR00756">
    <property type="entry name" value="PPR"/>
    <property type="match status" value="1"/>
</dbReference>
<evidence type="ECO:0000256" key="2">
    <source>
        <dbReference type="ARBA" id="ARBA00022737"/>
    </source>
</evidence>
<comment type="caution">
    <text evidence="7">The sequence shown here is derived from an EMBL/GenBank/DDBJ whole genome shotgun (WGS) entry which is preliminary data.</text>
</comment>
<dbReference type="Pfam" id="PF17177">
    <property type="entry name" value="PPR_long"/>
    <property type="match status" value="2"/>
</dbReference>
<dbReference type="AlphaFoldDB" id="A0A833VQ30"/>
<name>A0A833VQ30_9POAL</name>
<gene>
    <name evidence="7" type="ORF">FCM35_KLT04207</name>
</gene>
<organism evidence="7 8">
    <name type="scientific">Carex littledalei</name>
    <dbReference type="NCBI Taxonomy" id="544730"/>
    <lineage>
        <taxon>Eukaryota</taxon>
        <taxon>Viridiplantae</taxon>
        <taxon>Streptophyta</taxon>
        <taxon>Embryophyta</taxon>
        <taxon>Tracheophyta</taxon>
        <taxon>Spermatophyta</taxon>
        <taxon>Magnoliopsida</taxon>
        <taxon>Liliopsida</taxon>
        <taxon>Poales</taxon>
        <taxon>Cyperaceae</taxon>
        <taxon>Cyperoideae</taxon>
        <taxon>Cariceae</taxon>
        <taxon>Carex</taxon>
        <taxon>Carex subgen. Euthyceras</taxon>
    </lineage>
</organism>
<keyword evidence="3" id="KW-0809">Transit peptide</keyword>
<evidence type="ECO:0000256" key="5">
    <source>
        <dbReference type="SAM" id="MobiDB-lite"/>
    </source>
</evidence>
<feature type="domain" description="PROP1-like PPR" evidence="6">
    <location>
        <begin position="202"/>
        <end position="362"/>
    </location>
</feature>
<dbReference type="SUPFAM" id="SSF48452">
    <property type="entry name" value="TPR-like"/>
    <property type="match status" value="1"/>
</dbReference>
<reference evidence="7" key="1">
    <citation type="submission" date="2020-01" db="EMBL/GenBank/DDBJ databases">
        <title>Genome sequence of Kobresia littledalei, the first chromosome-level genome in the family Cyperaceae.</title>
        <authorList>
            <person name="Qu G."/>
        </authorList>
    </citation>
    <scope>NUCLEOTIDE SEQUENCE</scope>
    <source>
        <strain evidence="7">C.B.Clarke</strain>
        <tissue evidence="7">Leaf</tissue>
    </source>
</reference>
<accession>A0A833VQ30</accession>
<dbReference type="InterPro" id="IPR033443">
    <property type="entry name" value="PROP1-like_PPR_dom"/>
</dbReference>
<dbReference type="InterPro" id="IPR011990">
    <property type="entry name" value="TPR-like_helical_dom_sf"/>
</dbReference>
<sequence>MWAIRRVANPTRSTYVLGAISQALNASSTAMSDKALPFGTHELSAKISSSRNSAIYFSGLRNLSSRIEESDEPFADQYSDTESLEEISSDTDMDSDSGSVKEPDMPLFKVVVGVQRKELVGDVLDKWIRGGNTLVRKDVYNTLSVLKSRRLYAKALEFLEWVQKKKLLDFDANDYASHLDLIAKVHGLPKAESYLEQIPQSFKTEALYESLLSNCVILNNVKKAEEIFKKIKDLSLPRTIYAYNQLLILYRRTAPTKVESLFKTMEREKVKPSIFSYKLLIDLKGRSKDIEGMEQVLKSMKAEGVAPDIAALGVVTQHYLAAGLGEKAEAILKELEGDISENRDVCKSLMPLYATLGKPDEVSRLWQFCQTNPSLEECLAAIMAYGKLEKIEEAESVFEIMKKTFGMVPTKYYNVMLNLYANHNLLEKGKVLIRRMDKDRLQIGPVTLDALIKLYAKAGEVEKADKILEKISKQKLGKPLYNSFATVLEEYAKKGDVHNAEKIFYQMKQMDFPGKAPPYHLLIQAYVKAKVPAYGFRDRMKGDDAYMSKHMLSQLNAVDAFSKKSARLRASVLDLLL</sequence>
<feature type="compositionally biased region" description="Acidic residues" evidence="5">
    <location>
        <begin position="82"/>
        <end position="95"/>
    </location>
</feature>
<dbReference type="PANTHER" id="PTHR45717:SF17">
    <property type="entry name" value="PENTATRICOPEPTIDE REPEAT-CONTAINING PROTEIN MITOCHONDRIAL"/>
    <property type="match status" value="1"/>
</dbReference>
<feature type="repeat" description="PPR" evidence="4">
    <location>
        <begin position="273"/>
        <end position="307"/>
    </location>
</feature>
<evidence type="ECO:0000256" key="1">
    <source>
        <dbReference type="ARBA" id="ARBA00007626"/>
    </source>
</evidence>
<dbReference type="Gene3D" id="1.25.40.10">
    <property type="entry name" value="Tetratricopeptide repeat domain"/>
    <property type="match status" value="3"/>
</dbReference>
<feature type="domain" description="PROP1-like PPR" evidence="6">
    <location>
        <begin position="391"/>
        <end position="524"/>
    </location>
</feature>
<dbReference type="GO" id="GO:0005739">
    <property type="term" value="C:mitochondrion"/>
    <property type="evidence" value="ECO:0007669"/>
    <property type="project" value="TreeGrafter"/>
</dbReference>
<evidence type="ECO:0000256" key="3">
    <source>
        <dbReference type="ARBA" id="ARBA00022946"/>
    </source>
</evidence>
<dbReference type="EMBL" id="SWLB01000013">
    <property type="protein sequence ID" value="KAF3330853.1"/>
    <property type="molecule type" value="Genomic_DNA"/>
</dbReference>
<dbReference type="GO" id="GO:0003729">
    <property type="term" value="F:mRNA binding"/>
    <property type="evidence" value="ECO:0007669"/>
    <property type="project" value="UniProtKB-ARBA"/>
</dbReference>
<dbReference type="InterPro" id="IPR002885">
    <property type="entry name" value="PPR_rpt"/>
</dbReference>